<evidence type="ECO:0000313" key="2">
    <source>
        <dbReference type="Proteomes" id="UP000003781"/>
    </source>
</evidence>
<dbReference type="RefSeq" id="WP_008275830.1">
    <property type="nucleotide sequence ID" value="NZ_AAXW01000017.1"/>
</dbReference>
<organism evidence="1 2">
    <name type="scientific">Crocosphaera chwakensis CCY0110</name>
    <dbReference type="NCBI Taxonomy" id="391612"/>
    <lineage>
        <taxon>Bacteria</taxon>
        <taxon>Bacillati</taxon>
        <taxon>Cyanobacteriota</taxon>
        <taxon>Cyanophyceae</taxon>
        <taxon>Oscillatoriophycideae</taxon>
        <taxon>Chroococcales</taxon>
        <taxon>Aphanothecaceae</taxon>
        <taxon>Crocosphaera</taxon>
        <taxon>Crocosphaera chwakensis</taxon>
    </lineage>
</organism>
<dbReference type="AlphaFoldDB" id="A3IR16"/>
<name>A3IR16_9CHRO</name>
<sequence>MKININFSNQKLVRLESSFYNISFGINWECEKIYYPDQNWSDLGIAVLGCWIGTVQELIKGKNEAEFIFLDGPYFLAAKYNKKSGILQLTPEGLDIKCQIKLSDFIDKLIIAIEQVHQELKQRNIREKEQMSLEKGINILKDSLKQLEF</sequence>
<comment type="caution">
    <text evidence="1">The sequence shown here is derived from an EMBL/GenBank/DDBJ whole genome shotgun (WGS) entry which is preliminary data.</text>
</comment>
<dbReference type="EMBL" id="AAXW01000017">
    <property type="protein sequence ID" value="EAZ91006.1"/>
    <property type="molecule type" value="Genomic_DNA"/>
</dbReference>
<protein>
    <submittedName>
        <fullName evidence="1">Uncharacterized protein</fullName>
    </submittedName>
</protein>
<accession>A3IR16</accession>
<dbReference type="OrthoDB" id="1495657at2"/>
<proteinExistence type="predicted"/>
<keyword evidence="2" id="KW-1185">Reference proteome</keyword>
<reference evidence="1 2" key="1">
    <citation type="submission" date="2007-03" db="EMBL/GenBank/DDBJ databases">
        <authorList>
            <person name="Stal L."/>
            <person name="Ferriera S."/>
            <person name="Johnson J."/>
            <person name="Kravitz S."/>
            <person name="Beeson K."/>
            <person name="Sutton G."/>
            <person name="Rogers Y.-H."/>
            <person name="Friedman R."/>
            <person name="Frazier M."/>
            <person name="Venter J.C."/>
        </authorList>
    </citation>
    <scope>NUCLEOTIDE SEQUENCE [LARGE SCALE GENOMIC DNA]</scope>
    <source>
        <strain evidence="1 2">CCY0110</strain>
    </source>
</reference>
<evidence type="ECO:0000313" key="1">
    <source>
        <dbReference type="EMBL" id="EAZ91006.1"/>
    </source>
</evidence>
<dbReference type="Proteomes" id="UP000003781">
    <property type="component" value="Unassembled WGS sequence"/>
</dbReference>
<gene>
    <name evidence="1" type="ORF">CY0110_27380</name>
</gene>